<protein>
    <submittedName>
        <fullName evidence="1">Uncharacterized protein</fullName>
    </submittedName>
</protein>
<name>A0ACC2QSY8_9NEOP</name>
<sequence length="328" mass="37714">MFALILLIAFYMMASSRKPSMISTYVTDKRISQWEELMRKFSQSHKEQFKTASLNIPRATRSAKFFPTGSQYEGSWDVLGMSGYGKYTFPHGVVYEGDFEDGMFHGTGQLRYESGIVIRGKFVNGVMTERTLLGENVEYSEKSWDYCTMPDRRFEIEYEQGLKPGGQSNLTADLPTKEILLGYYDTGDGFYDPKTRVVYKYEDLSAVLRAPTVLEQQWIVKNCRVNPEKSSGPCPEVYEEFLEPTSELELPQPPAAGIKGNMTSFRKQSMYEDCDFHPQLIKAHDALQKQLANKTEKCVKLHDRTVQMKLSDWLQINKDRKLQKLAKN</sequence>
<keyword evidence="2" id="KW-1185">Reference proteome</keyword>
<comment type="caution">
    <text evidence="1">The sequence shown here is derived from an EMBL/GenBank/DDBJ whole genome shotgun (WGS) entry which is preliminary data.</text>
</comment>
<dbReference type="Proteomes" id="UP001231649">
    <property type="component" value="Chromosome 14"/>
</dbReference>
<proteinExistence type="predicted"/>
<accession>A0ACC2QSY8</accession>
<organism evidence="1 2">
    <name type="scientific">Mythimna loreyi</name>
    <dbReference type="NCBI Taxonomy" id="667449"/>
    <lineage>
        <taxon>Eukaryota</taxon>
        <taxon>Metazoa</taxon>
        <taxon>Ecdysozoa</taxon>
        <taxon>Arthropoda</taxon>
        <taxon>Hexapoda</taxon>
        <taxon>Insecta</taxon>
        <taxon>Pterygota</taxon>
        <taxon>Neoptera</taxon>
        <taxon>Endopterygota</taxon>
        <taxon>Lepidoptera</taxon>
        <taxon>Glossata</taxon>
        <taxon>Ditrysia</taxon>
        <taxon>Noctuoidea</taxon>
        <taxon>Noctuidae</taxon>
        <taxon>Noctuinae</taxon>
        <taxon>Hadenini</taxon>
        <taxon>Mythimna</taxon>
    </lineage>
</organism>
<gene>
    <name evidence="1" type="ORF">PYW08_003376</name>
</gene>
<dbReference type="EMBL" id="CM056790">
    <property type="protein sequence ID" value="KAJ8723464.1"/>
    <property type="molecule type" value="Genomic_DNA"/>
</dbReference>
<evidence type="ECO:0000313" key="1">
    <source>
        <dbReference type="EMBL" id="KAJ8723464.1"/>
    </source>
</evidence>
<evidence type="ECO:0000313" key="2">
    <source>
        <dbReference type="Proteomes" id="UP001231649"/>
    </source>
</evidence>
<reference evidence="1" key="1">
    <citation type="submission" date="2023-03" db="EMBL/GenBank/DDBJ databases">
        <title>Chromosome-level genomes of two armyworms, Mythimna separata and Mythimna loreyi, provide insights into the biosynthesis and reception of sex pheromones.</title>
        <authorList>
            <person name="Zhao H."/>
        </authorList>
    </citation>
    <scope>NUCLEOTIDE SEQUENCE</scope>
    <source>
        <strain evidence="1">BeijingLab</strain>
    </source>
</reference>